<dbReference type="EMBL" id="JBHRXP010000002">
    <property type="protein sequence ID" value="MFC3579702.1"/>
    <property type="molecule type" value="Genomic_DNA"/>
</dbReference>
<dbReference type="Pfam" id="PF06945">
    <property type="entry name" value="DUF1289"/>
    <property type="match status" value="1"/>
</dbReference>
<accession>A0ABV7SVN0</accession>
<name>A0ABV7SVN0_9SPHN</name>
<evidence type="ECO:0000313" key="1">
    <source>
        <dbReference type="EMBL" id="MFC3579702.1"/>
    </source>
</evidence>
<dbReference type="PANTHER" id="PTHR35175">
    <property type="entry name" value="DUF1289 DOMAIN-CONTAINING PROTEIN"/>
    <property type="match status" value="1"/>
</dbReference>
<keyword evidence="2" id="KW-1185">Reference proteome</keyword>
<dbReference type="RefSeq" id="WP_261293404.1">
    <property type="nucleotide sequence ID" value="NZ_JANQBK010000003.1"/>
</dbReference>
<protein>
    <submittedName>
        <fullName evidence="1">DUF1289 domain-containing protein</fullName>
    </submittedName>
</protein>
<gene>
    <name evidence="1" type="ORF">ACFONA_05940</name>
</gene>
<evidence type="ECO:0000313" key="2">
    <source>
        <dbReference type="Proteomes" id="UP001595713"/>
    </source>
</evidence>
<dbReference type="Proteomes" id="UP001595713">
    <property type="component" value="Unassembled WGS sequence"/>
</dbReference>
<comment type="caution">
    <text evidence="1">The sequence shown here is derived from an EMBL/GenBank/DDBJ whole genome shotgun (WGS) entry which is preliminary data.</text>
</comment>
<dbReference type="PANTHER" id="PTHR35175:SF2">
    <property type="entry name" value="DUF1289 DOMAIN-CONTAINING PROTEIN"/>
    <property type="match status" value="1"/>
</dbReference>
<dbReference type="InterPro" id="IPR010710">
    <property type="entry name" value="DUF1289"/>
</dbReference>
<organism evidence="1 2">
    <name type="scientific">Sphingomonas hylomeconis</name>
    <dbReference type="NCBI Taxonomy" id="1395958"/>
    <lineage>
        <taxon>Bacteria</taxon>
        <taxon>Pseudomonadati</taxon>
        <taxon>Pseudomonadota</taxon>
        <taxon>Alphaproteobacteria</taxon>
        <taxon>Sphingomonadales</taxon>
        <taxon>Sphingomonadaceae</taxon>
        <taxon>Sphingomonas</taxon>
    </lineage>
</organism>
<reference evidence="2" key="1">
    <citation type="journal article" date="2019" name="Int. J. Syst. Evol. Microbiol.">
        <title>The Global Catalogue of Microorganisms (GCM) 10K type strain sequencing project: providing services to taxonomists for standard genome sequencing and annotation.</title>
        <authorList>
            <consortium name="The Broad Institute Genomics Platform"/>
            <consortium name="The Broad Institute Genome Sequencing Center for Infectious Disease"/>
            <person name="Wu L."/>
            <person name="Ma J."/>
        </authorList>
    </citation>
    <scope>NUCLEOTIDE SEQUENCE [LARGE SCALE GENOMIC DNA]</scope>
    <source>
        <strain evidence="2">KCTC 42739</strain>
    </source>
</reference>
<sequence length="66" mass="7093">MRGGDEGFETVPLVRIDSPCINICDIDAASGRCAGCRRTLDEIAGWSSGTPEWRAAVMASLPTRRP</sequence>
<proteinExistence type="predicted"/>